<proteinExistence type="predicted"/>
<feature type="region of interest" description="Disordered" evidence="1">
    <location>
        <begin position="1"/>
        <end position="28"/>
    </location>
</feature>
<dbReference type="AlphaFoldDB" id="A0A5D2GCW9"/>
<dbReference type="EMBL" id="CM017692">
    <property type="protein sequence ID" value="TYH15258.1"/>
    <property type="molecule type" value="Genomic_DNA"/>
</dbReference>
<evidence type="ECO:0000313" key="3">
    <source>
        <dbReference type="Proteomes" id="UP000323506"/>
    </source>
</evidence>
<protein>
    <submittedName>
        <fullName evidence="2">Uncharacterized protein</fullName>
    </submittedName>
</protein>
<sequence>MGVRRVGGGDVKWFPDNKQMPPSGVQAGTIYNRSIDHSRISCSLKEE</sequence>
<feature type="compositionally biased region" description="Gly residues" evidence="1">
    <location>
        <begin position="1"/>
        <end position="10"/>
    </location>
</feature>
<dbReference type="Proteomes" id="UP000323506">
    <property type="component" value="Chromosome A05"/>
</dbReference>
<gene>
    <name evidence="2" type="ORF">ES288_A05G027500v1</name>
</gene>
<organism evidence="2 3">
    <name type="scientific">Gossypium darwinii</name>
    <name type="common">Darwin's cotton</name>
    <name type="synonym">Gossypium barbadense var. darwinii</name>
    <dbReference type="NCBI Taxonomy" id="34276"/>
    <lineage>
        <taxon>Eukaryota</taxon>
        <taxon>Viridiplantae</taxon>
        <taxon>Streptophyta</taxon>
        <taxon>Embryophyta</taxon>
        <taxon>Tracheophyta</taxon>
        <taxon>Spermatophyta</taxon>
        <taxon>Magnoliopsida</taxon>
        <taxon>eudicotyledons</taxon>
        <taxon>Gunneridae</taxon>
        <taxon>Pentapetalae</taxon>
        <taxon>rosids</taxon>
        <taxon>malvids</taxon>
        <taxon>Malvales</taxon>
        <taxon>Malvaceae</taxon>
        <taxon>Malvoideae</taxon>
        <taxon>Gossypium</taxon>
    </lineage>
</organism>
<evidence type="ECO:0000313" key="2">
    <source>
        <dbReference type="EMBL" id="TYH15258.1"/>
    </source>
</evidence>
<name>A0A5D2GCW9_GOSDA</name>
<reference evidence="2 3" key="1">
    <citation type="submission" date="2019-06" db="EMBL/GenBank/DDBJ databases">
        <title>WGS assembly of Gossypium darwinii.</title>
        <authorList>
            <person name="Chen Z.J."/>
            <person name="Sreedasyam A."/>
            <person name="Ando A."/>
            <person name="Song Q."/>
            <person name="De L."/>
            <person name="Hulse-Kemp A."/>
            <person name="Ding M."/>
            <person name="Ye W."/>
            <person name="Kirkbride R."/>
            <person name="Jenkins J."/>
            <person name="Plott C."/>
            <person name="Lovell J."/>
            <person name="Lin Y.-M."/>
            <person name="Vaughn R."/>
            <person name="Liu B."/>
            <person name="Li W."/>
            <person name="Simpson S."/>
            <person name="Scheffler B."/>
            <person name="Saski C."/>
            <person name="Grover C."/>
            <person name="Hu G."/>
            <person name="Conover J."/>
            <person name="Carlson J."/>
            <person name="Shu S."/>
            <person name="Boston L."/>
            <person name="Williams M."/>
            <person name="Peterson D."/>
            <person name="Mcgee K."/>
            <person name="Jones D."/>
            <person name="Wendel J."/>
            <person name="Stelly D."/>
            <person name="Grimwood J."/>
            <person name="Schmutz J."/>
        </authorList>
    </citation>
    <scope>NUCLEOTIDE SEQUENCE [LARGE SCALE GENOMIC DNA]</scope>
    <source>
        <strain evidence="2">1808015.09</strain>
    </source>
</reference>
<accession>A0A5D2GCW9</accession>
<keyword evidence="3" id="KW-1185">Reference proteome</keyword>
<evidence type="ECO:0000256" key="1">
    <source>
        <dbReference type="SAM" id="MobiDB-lite"/>
    </source>
</evidence>